<dbReference type="KEGG" id="rtg:NCTC13098_07217"/>
<evidence type="ECO:0000313" key="2">
    <source>
        <dbReference type="Proteomes" id="UP000274346"/>
    </source>
</evidence>
<sequence length="57" mass="6313">MAYQEGREIVAVHPQRLSEVEGVNNRLQLSRLERVYQSEQAEKTAAGGRDAARSGSL</sequence>
<protein>
    <submittedName>
        <fullName evidence="1">Bifunctional protein GlmU</fullName>
    </submittedName>
</protein>
<organism evidence="1 2">
    <name type="scientific">Raoultella terrigena</name>
    <name type="common">Klebsiella terrigena</name>
    <dbReference type="NCBI Taxonomy" id="577"/>
    <lineage>
        <taxon>Bacteria</taxon>
        <taxon>Pseudomonadati</taxon>
        <taxon>Pseudomonadota</taxon>
        <taxon>Gammaproteobacteria</taxon>
        <taxon>Enterobacterales</taxon>
        <taxon>Enterobacteriaceae</taxon>
        <taxon>Klebsiella/Raoultella group</taxon>
        <taxon>Raoultella</taxon>
    </lineage>
</organism>
<evidence type="ECO:0000313" key="1">
    <source>
        <dbReference type="EMBL" id="VDR30734.1"/>
    </source>
</evidence>
<gene>
    <name evidence="1" type="primary">glmU_4</name>
    <name evidence="1" type="ORF">NCTC13098_07217</name>
</gene>
<name>A0A3P8J9E2_RAOTE</name>
<proteinExistence type="predicted"/>
<dbReference type="Proteomes" id="UP000274346">
    <property type="component" value="Chromosome"/>
</dbReference>
<reference evidence="1 2" key="1">
    <citation type="submission" date="2018-12" db="EMBL/GenBank/DDBJ databases">
        <authorList>
            <consortium name="Pathogen Informatics"/>
        </authorList>
    </citation>
    <scope>NUCLEOTIDE SEQUENCE [LARGE SCALE GENOMIC DNA]</scope>
    <source>
        <strain evidence="1 2">NCTC13098</strain>
    </source>
</reference>
<dbReference type="AlphaFoldDB" id="A0A3P8J9E2"/>
<dbReference type="EMBL" id="LR131271">
    <property type="protein sequence ID" value="VDR30734.1"/>
    <property type="molecule type" value="Genomic_DNA"/>
</dbReference>
<accession>A0A3P8J9E2</accession>